<dbReference type="Pfam" id="PF13193">
    <property type="entry name" value="AMP-binding_C"/>
    <property type="match status" value="1"/>
</dbReference>
<evidence type="ECO:0000313" key="4">
    <source>
        <dbReference type="EMBL" id="OCL09846.1"/>
    </source>
</evidence>
<dbReference type="GO" id="GO:0019748">
    <property type="term" value="P:secondary metabolic process"/>
    <property type="evidence" value="ECO:0007669"/>
    <property type="project" value="TreeGrafter"/>
</dbReference>
<dbReference type="InterPro" id="IPR025110">
    <property type="entry name" value="AMP-bd_C"/>
</dbReference>
<dbReference type="OrthoDB" id="6509636at2759"/>
<evidence type="ECO:0000259" key="2">
    <source>
        <dbReference type="Pfam" id="PF00501"/>
    </source>
</evidence>
<evidence type="ECO:0000313" key="5">
    <source>
        <dbReference type="Proteomes" id="UP000250140"/>
    </source>
</evidence>
<dbReference type="PANTHER" id="PTHR24096">
    <property type="entry name" value="LONG-CHAIN-FATTY-ACID--COA LIGASE"/>
    <property type="match status" value="1"/>
</dbReference>
<dbReference type="CDD" id="cd05911">
    <property type="entry name" value="Firefly_Luc_like"/>
    <property type="match status" value="1"/>
</dbReference>
<dbReference type="PANTHER" id="PTHR24096:SF265">
    <property type="entry name" value="ENZYME, PUTATIVE (AFU_ORTHOLOGUE AFUA_5G14270)-RELATED"/>
    <property type="match status" value="1"/>
</dbReference>
<dbReference type="InterPro" id="IPR045851">
    <property type="entry name" value="AMP-bd_C_sf"/>
</dbReference>
<sequence>MPFFAQEHVPIPTKDILSWICDGFNYDINKPVFINAADKSQSISAAQAWSIICKLVAGFKSAGLQAGDCVCLHSFNNIYYPVIVLGIIGAGGIFTGTNPSYTSFELKHHVENSKARFILSEPEILDTISNVAQDLGLPKSRILILDTANQSLPDGFESWRTLLTHGERDWVRFDGLGTSKNTTAMLLFSSGTTGLPKPAMLSHYNLVSQHTTVFEHRPRPYELSRIVALPMFHAATAPSTHISALRSGHANYIMRRFEVNSFLGNVEKYKVTDFIVVPPMVVSIVTSPYPNKIKALSSVRAALAGAAPLDKSMQARFQELLDPATPFTQIWGMTETSCFASLFYYPENDDTGSVGCFIPNIDVKLVDDEGKEITAYDVRGELCVRGPGVIRGYLDNAEANARDFDEDGFFHTGDILYCDSKSKLWYIVDRKKELIKVRGFQVAPAEIEGSLLDHPKIIDAAVIGIHSPSDGSELPRAYVVRKPGHEELSEDEVKSHITERLAKYKRLDGGVKFIDVIPKTPSGKILKRILREQAKREVGAKL</sequence>
<dbReference type="FunFam" id="3.30.300.30:FF:000007">
    <property type="entry name" value="4-coumarate--CoA ligase 2"/>
    <property type="match status" value="1"/>
</dbReference>
<organism evidence="4 5">
    <name type="scientific">Glonium stellatum</name>
    <dbReference type="NCBI Taxonomy" id="574774"/>
    <lineage>
        <taxon>Eukaryota</taxon>
        <taxon>Fungi</taxon>
        <taxon>Dikarya</taxon>
        <taxon>Ascomycota</taxon>
        <taxon>Pezizomycotina</taxon>
        <taxon>Dothideomycetes</taxon>
        <taxon>Pleosporomycetidae</taxon>
        <taxon>Gloniales</taxon>
        <taxon>Gloniaceae</taxon>
        <taxon>Glonium</taxon>
    </lineage>
</organism>
<evidence type="ECO:0000256" key="1">
    <source>
        <dbReference type="ARBA" id="ARBA00006432"/>
    </source>
</evidence>
<feature type="domain" description="AMP-dependent synthetase/ligase" evidence="2">
    <location>
        <begin position="29"/>
        <end position="394"/>
    </location>
</feature>
<reference evidence="4 5" key="1">
    <citation type="journal article" date="2016" name="Nat. Commun.">
        <title>Ectomycorrhizal ecology is imprinted in the genome of the dominant symbiotic fungus Cenococcum geophilum.</title>
        <authorList>
            <consortium name="DOE Joint Genome Institute"/>
            <person name="Peter M."/>
            <person name="Kohler A."/>
            <person name="Ohm R.A."/>
            <person name="Kuo A."/>
            <person name="Krutzmann J."/>
            <person name="Morin E."/>
            <person name="Arend M."/>
            <person name="Barry K.W."/>
            <person name="Binder M."/>
            <person name="Choi C."/>
            <person name="Clum A."/>
            <person name="Copeland A."/>
            <person name="Grisel N."/>
            <person name="Haridas S."/>
            <person name="Kipfer T."/>
            <person name="LaButti K."/>
            <person name="Lindquist E."/>
            <person name="Lipzen A."/>
            <person name="Maire R."/>
            <person name="Meier B."/>
            <person name="Mihaltcheva S."/>
            <person name="Molinier V."/>
            <person name="Murat C."/>
            <person name="Poggeler S."/>
            <person name="Quandt C.A."/>
            <person name="Sperisen C."/>
            <person name="Tritt A."/>
            <person name="Tisserant E."/>
            <person name="Crous P.W."/>
            <person name="Henrissat B."/>
            <person name="Nehls U."/>
            <person name="Egli S."/>
            <person name="Spatafora J.W."/>
            <person name="Grigoriev I.V."/>
            <person name="Martin F.M."/>
        </authorList>
    </citation>
    <scope>NUCLEOTIDE SEQUENCE [LARGE SCALE GENOMIC DNA]</scope>
    <source>
        <strain evidence="4 5">CBS 207.34</strain>
    </source>
</reference>
<dbReference type="InterPro" id="IPR000873">
    <property type="entry name" value="AMP-dep_synth/lig_dom"/>
</dbReference>
<name>A0A8E2F3K1_9PEZI</name>
<protein>
    <submittedName>
        <fullName evidence="4">AMP-binding enzyme</fullName>
    </submittedName>
</protein>
<evidence type="ECO:0000259" key="3">
    <source>
        <dbReference type="Pfam" id="PF13193"/>
    </source>
</evidence>
<dbReference type="GO" id="GO:0016405">
    <property type="term" value="F:CoA-ligase activity"/>
    <property type="evidence" value="ECO:0007669"/>
    <property type="project" value="TreeGrafter"/>
</dbReference>
<dbReference type="InterPro" id="IPR042099">
    <property type="entry name" value="ANL_N_sf"/>
</dbReference>
<keyword evidence="5" id="KW-1185">Reference proteome</keyword>
<dbReference type="AlphaFoldDB" id="A0A8E2F3K1"/>
<dbReference type="Gene3D" id="3.40.50.12780">
    <property type="entry name" value="N-terminal domain of ligase-like"/>
    <property type="match status" value="1"/>
</dbReference>
<dbReference type="Pfam" id="PF00501">
    <property type="entry name" value="AMP-binding"/>
    <property type="match status" value="1"/>
</dbReference>
<dbReference type="Gene3D" id="3.30.300.30">
    <property type="match status" value="1"/>
</dbReference>
<proteinExistence type="inferred from homology"/>
<dbReference type="Proteomes" id="UP000250140">
    <property type="component" value="Unassembled WGS sequence"/>
</dbReference>
<dbReference type="InterPro" id="IPR020845">
    <property type="entry name" value="AMP-binding_CS"/>
</dbReference>
<dbReference type="EMBL" id="KV749352">
    <property type="protein sequence ID" value="OCL09846.1"/>
    <property type="molecule type" value="Genomic_DNA"/>
</dbReference>
<gene>
    <name evidence="4" type="ORF">AOQ84DRAFT_387886</name>
</gene>
<dbReference type="SUPFAM" id="SSF56801">
    <property type="entry name" value="Acetyl-CoA synthetase-like"/>
    <property type="match status" value="1"/>
</dbReference>
<feature type="domain" description="AMP-binding enzyme C-terminal" evidence="3">
    <location>
        <begin position="446"/>
        <end position="524"/>
    </location>
</feature>
<accession>A0A8E2F3K1</accession>
<comment type="similarity">
    <text evidence="1">Belongs to the ATP-dependent AMP-binding enzyme family.</text>
</comment>
<dbReference type="PROSITE" id="PS00455">
    <property type="entry name" value="AMP_BINDING"/>
    <property type="match status" value="1"/>
</dbReference>